<accession>A0ABW5THC6</accession>
<evidence type="ECO:0000256" key="3">
    <source>
        <dbReference type="ARBA" id="ARBA00023027"/>
    </source>
</evidence>
<keyword evidence="2" id="KW-0560">Oxidoreductase</keyword>
<keyword evidence="6" id="KW-1185">Reference proteome</keyword>
<protein>
    <submittedName>
        <fullName evidence="5">2-hydroxyacid dehydrogenase</fullName>
    </submittedName>
</protein>
<reference evidence="6" key="1">
    <citation type="journal article" date="2019" name="Int. J. Syst. Evol. Microbiol.">
        <title>The Global Catalogue of Microorganisms (GCM) 10K type strain sequencing project: providing services to taxonomists for standard genome sequencing and annotation.</title>
        <authorList>
            <consortium name="The Broad Institute Genomics Platform"/>
            <consortium name="The Broad Institute Genome Sequencing Center for Infectious Disease"/>
            <person name="Wu L."/>
            <person name="Ma J."/>
        </authorList>
    </citation>
    <scope>NUCLEOTIDE SEQUENCE [LARGE SCALE GENOMIC DNA]</scope>
    <source>
        <strain evidence="6">TISTR 932</strain>
    </source>
</reference>
<dbReference type="PANTHER" id="PTHR43761:SF1">
    <property type="entry name" value="D-ISOMER SPECIFIC 2-HYDROXYACID DEHYDROGENASE CATALYTIC DOMAIN-CONTAINING PROTEIN-RELATED"/>
    <property type="match status" value="1"/>
</dbReference>
<name>A0ABW5THC6_9ENTE</name>
<dbReference type="SUPFAM" id="SSF51735">
    <property type="entry name" value="NAD(P)-binding Rossmann-fold domains"/>
    <property type="match status" value="1"/>
</dbReference>
<feature type="domain" description="D-isomer specific 2-hydroxyacid dehydrogenase NAD-binding" evidence="4">
    <location>
        <begin position="132"/>
        <end position="310"/>
    </location>
</feature>
<dbReference type="InterPro" id="IPR036291">
    <property type="entry name" value="NAD(P)-bd_dom_sf"/>
</dbReference>
<dbReference type="InterPro" id="IPR050418">
    <property type="entry name" value="D-iso_2-hydroxyacid_DH_PdxB"/>
</dbReference>
<evidence type="ECO:0000256" key="2">
    <source>
        <dbReference type="ARBA" id="ARBA00023002"/>
    </source>
</evidence>
<dbReference type="CDD" id="cd12171">
    <property type="entry name" value="2-Hacid_dh_10"/>
    <property type="match status" value="1"/>
</dbReference>
<dbReference type="SUPFAM" id="SSF52283">
    <property type="entry name" value="Formate/glycerate dehydrogenase catalytic domain-like"/>
    <property type="match status" value="1"/>
</dbReference>
<organism evidence="5 6">
    <name type="scientific">Enterococcus camelliae</name>
    <dbReference type="NCBI Taxonomy" id="453959"/>
    <lineage>
        <taxon>Bacteria</taxon>
        <taxon>Bacillati</taxon>
        <taxon>Bacillota</taxon>
        <taxon>Bacilli</taxon>
        <taxon>Lactobacillales</taxon>
        <taxon>Enterococcaceae</taxon>
        <taxon>Enterococcus</taxon>
    </lineage>
</organism>
<evidence type="ECO:0000256" key="1">
    <source>
        <dbReference type="ARBA" id="ARBA00005854"/>
    </source>
</evidence>
<comment type="caution">
    <text evidence="5">The sequence shown here is derived from an EMBL/GenBank/DDBJ whole genome shotgun (WGS) entry which is preliminary data.</text>
</comment>
<evidence type="ECO:0000313" key="6">
    <source>
        <dbReference type="Proteomes" id="UP001597427"/>
    </source>
</evidence>
<comment type="similarity">
    <text evidence="1">Belongs to the D-isomer specific 2-hydroxyacid dehydrogenase family.</text>
</comment>
<dbReference type="RefSeq" id="WP_379978830.1">
    <property type="nucleotide sequence ID" value="NZ_JBHUMO010000002.1"/>
</dbReference>
<dbReference type="Gene3D" id="3.40.50.720">
    <property type="entry name" value="NAD(P)-binding Rossmann-like Domain"/>
    <property type="match status" value="2"/>
</dbReference>
<dbReference type="InterPro" id="IPR006140">
    <property type="entry name" value="D-isomer_DH_NAD-bd"/>
</dbReference>
<dbReference type="PANTHER" id="PTHR43761">
    <property type="entry name" value="D-ISOMER SPECIFIC 2-HYDROXYACID DEHYDROGENASE FAMILY PROTEIN (AFU_ORTHOLOGUE AFUA_1G13630)"/>
    <property type="match status" value="1"/>
</dbReference>
<evidence type="ECO:0000259" key="4">
    <source>
        <dbReference type="Pfam" id="PF02826"/>
    </source>
</evidence>
<keyword evidence="3" id="KW-0520">NAD</keyword>
<sequence>MRTVAVGDLLIPVDWMKAPFYQNNSFDVSAMQWPVTSIEELQKINLLIEQNGPNQPFSANIDQQIIAADPELLLVHFYPVSQELIKACPNLKVIGVCRGGIENVDEKTARQFNIEIVNTSGRNARAVAEFTIGMMFATLRNIGQTFVDLQSKAQWRKHPERIDSSREFPYLAFGIVGFGQIGQLVVQLLRGIGAQTIYVYEPFPPENPPTGIVFVDLQTLLSKSDVVSLHARLTEETKHLIGAKELALMKSTSYLINTARSGLIDEEALIKSLERCQLAGAALDTFDLEPLPKGHPFLALDNVVCTPHIAGSTRDAFQQTPYRWLEIYQQWLP</sequence>
<dbReference type="Proteomes" id="UP001597427">
    <property type="component" value="Unassembled WGS sequence"/>
</dbReference>
<dbReference type="EMBL" id="JBHUMO010000002">
    <property type="protein sequence ID" value="MFD2727923.1"/>
    <property type="molecule type" value="Genomic_DNA"/>
</dbReference>
<dbReference type="Pfam" id="PF02826">
    <property type="entry name" value="2-Hacid_dh_C"/>
    <property type="match status" value="1"/>
</dbReference>
<proteinExistence type="inferred from homology"/>
<gene>
    <name evidence="5" type="ORF">ACFSR0_00500</name>
</gene>
<evidence type="ECO:0000313" key="5">
    <source>
        <dbReference type="EMBL" id="MFD2727923.1"/>
    </source>
</evidence>